<gene>
    <name evidence="1" type="ORF">WG900_14785</name>
</gene>
<name>A0ABU8SB37_9SPHN</name>
<accession>A0ABU8SB37</accession>
<reference evidence="1 2" key="1">
    <citation type="submission" date="2024-03" db="EMBL/GenBank/DDBJ databases">
        <authorList>
            <person name="Jo J.-H."/>
        </authorList>
    </citation>
    <scope>NUCLEOTIDE SEQUENCE [LARGE SCALE GENOMIC DNA]</scope>
    <source>
        <strain evidence="1 2">AS3R-12</strain>
    </source>
</reference>
<organism evidence="1 2">
    <name type="scientific">Novosphingobium aquae</name>
    <dbReference type="NCBI Taxonomy" id="3133435"/>
    <lineage>
        <taxon>Bacteria</taxon>
        <taxon>Pseudomonadati</taxon>
        <taxon>Pseudomonadota</taxon>
        <taxon>Alphaproteobacteria</taxon>
        <taxon>Sphingomonadales</taxon>
        <taxon>Sphingomonadaceae</taxon>
        <taxon>Novosphingobium</taxon>
    </lineage>
</organism>
<sequence>LQAGSAATVVASALPLQPVRTSWTQGQLFAVRGDAPDHASGSFAATTPPTSIPAATAPLNGLFAPVSGSRSQ</sequence>
<evidence type="ECO:0000313" key="2">
    <source>
        <dbReference type="Proteomes" id="UP001379235"/>
    </source>
</evidence>
<feature type="non-terminal residue" evidence="1">
    <location>
        <position position="1"/>
    </location>
</feature>
<dbReference type="EMBL" id="JBBHJY010000007">
    <property type="protein sequence ID" value="MEJ6011187.1"/>
    <property type="molecule type" value="Genomic_DNA"/>
</dbReference>
<evidence type="ECO:0000313" key="1">
    <source>
        <dbReference type="EMBL" id="MEJ6011187.1"/>
    </source>
</evidence>
<keyword evidence="2" id="KW-1185">Reference proteome</keyword>
<comment type="caution">
    <text evidence="1">The sequence shown here is derived from an EMBL/GenBank/DDBJ whole genome shotgun (WGS) entry which is preliminary data.</text>
</comment>
<protein>
    <submittedName>
        <fullName evidence="1">Lytic transglycosylase domain-containing protein</fullName>
    </submittedName>
</protein>
<dbReference type="Proteomes" id="UP001379235">
    <property type="component" value="Unassembled WGS sequence"/>
</dbReference>
<proteinExistence type="predicted"/>